<keyword evidence="3" id="KW-1185">Reference proteome</keyword>
<dbReference type="Pfam" id="PF00583">
    <property type="entry name" value="Acetyltransf_1"/>
    <property type="match status" value="1"/>
</dbReference>
<evidence type="ECO:0000313" key="3">
    <source>
        <dbReference type="Proteomes" id="UP000006461"/>
    </source>
</evidence>
<dbReference type="STRING" id="477641.MODMU_4065"/>
<name>I4F1F3_MODI5</name>
<protein>
    <submittedName>
        <fullName evidence="2">GCN5-related protein N-acetyltransferase</fullName>
    </submittedName>
</protein>
<dbReference type="eggNOG" id="COG1247">
    <property type="taxonomic scope" value="Bacteria"/>
</dbReference>
<dbReference type="OMA" id="RNCRCAY"/>
<gene>
    <name evidence="2" type="ordered locus">MODMU_4065</name>
</gene>
<dbReference type="PATRIC" id="fig|477641.3.peg.3809"/>
<dbReference type="OrthoDB" id="3239945at2"/>
<dbReference type="HOGENOM" id="CLU_105867_0_0_11"/>
<dbReference type="InterPro" id="IPR016181">
    <property type="entry name" value="Acyl_CoA_acyltransferase"/>
</dbReference>
<evidence type="ECO:0000259" key="1">
    <source>
        <dbReference type="PROSITE" id="PS51186"/>
    </source>
</evidence>
<dbReference type="SUPFAM" id="SSF55729">
    <property type="entry name" value="Acyl-CoA N-acyltransferases (Nat)"/>
    <property type="match status" value="1"/>
</dbReference>
<dbReference type="KEGG" id="mmar:MODMU_4065"/>
<evidence type="ECO:0000313" key="2">
    <source>
        <dbReference type="EMBL" id="CCH89466.1"/>
    </source>
</evidence>
<feature type="domain" description="N-acetyltransferase" evidence="1">
    <location>
        <begin position="2"/>
        <end position="188"/>
    </location>
</feature>
<dbReference type="InterPro" id="IPR000182">
    <property type="entry name" value="GNAT_dom"/>
</dbReference>
<proteinExistence type="predicted"/>
<dbReference type="Proteomes" id="UP000006461">
    <property type="component" value="Chromosome"/>
</dbReference>
<sequence>MPTVEDATPQRWDDLLAVFGNRGDPAHCWCQWFRQQRPGYAARSSEQRRADLQSQVAGPLPPGVLAYDDAGTPSGWCAVAPRADYPRLVSYPAAAVTTDEDGLWAVTCFVVRVGSRRQGFAEVLLEGAVDLARRHGARTVEAYPLDTTVRTASAAELFHGPLSVFLRLGFTEVGSRTSKARPVVRLAL</sequence>
<dbReference type="GO" id="GO:0016747">
    <property type="term" value="F:acyltransferase activity, transferring groups other than amino-acyl groups"/>
    <property type="evidence" value="ECO:0007669"/>
    <property type="project" value="InterPro"/>
</dbReference>
<dbReference type="AlphaFoldDB" id="I4F1F3"/>
<dbReference type="Gene3D" id="3.40.630.30">
    <property type="match status" value="1"/>
</dbReference>
<accession>I4F1F3</accession>
<dbReference type="PROSITE" id="PS51186">
    <property type="entry name" value="GNAT"/>
    <property type="match status" value="1"/>
</dbReference>
<organism evidence="2 3">
    <name type="scientific">Modestobacter italicus (strain DSM 44449 / CECT 9708 / BC 501)</name>
    <dbReference type="NCBI Taxonomy" id="2732864"/>
    <lineage>
        <taxon>Bacteria</taxon>
        <taxon>Bacillati</taxon>
        <taxon>Actinomycetota</taxon>
        <taxon>Actinomycetes</taxon>
        <taxon>Geodermatophilales</taxon>
        <taxon>Geodermatophilaceae</taxon>
        <taxon>Modestobacter</taxon>
    </lineage>
</organism>
<reference evidence="2 3" key="1">
    <citation type="journal article" date="2012" name="J. Bacteriol.">
        <title>Genome Sequence of Radiation-Resistant Modestobacter marinus Strain BC501, a Representative Actinobacterium That Thrives on Calcareous Stone Surfaces.</title>
        <authorList>
            <person name="Normand P."/>
            <person name="Gury J."/>
            <person name="Pujic P."/>
            <person name="Chouaia B."/>
            <person name="Crotti E."/>
            <person name="Brusetti L."/>
            <person name="Daffonchio D."/>
            <person name="Vacherie B."/>
            <person name="Barbe V."/>
            <person name="Medigue C."/>
            <person name="Calteau A."/>
            <person name="Ghodhbane-Gtari F."/>
            <person name="Essoussi I."/>
            <person name="Nouioui I."/>
            <person name="Abbassi-Ghozzi I."/>
            <person name="Gtari M."/>
        </authorList>
    </citation>
    <scope>NUCLEOTIDE SEQUENCE [LARGE SCALE GENOMIC DNA]</scope>
    <source>
        <strain evidence="3">BC 501</strain>
    </source>
</reference>
<dbReference type="EMBL" id="FO203431">
    <property type="protein sequence ID" value="CCH89466.1"/>
    <property type="molecule type" value="Genomic_DNA"/>
</dbReference>